<feature type="non-terminal residue" evidence="2">
    <location>
        <position position="1"/>
    </location>
</feature>
<proteinExistence type="predicted"/>
<organism evidence="2 3">
    <name type="scientific">Plasmodium ovale curtisi</name>
    <dbReference type="NCBI Taxonomy" id="864141"/>
    <lineage>
        <taxon>Eukaryota</taxon>
        <taxon>Sar</taxon>
        <taxon>Alveolata</taxon>
        <taxon>Apicomplexa</taxon>
        <taxon>Aconoidasida</taxon>
        <taxon>Haemosporida</taxon>
        <taxon>Plasmodiidae</taxon>
        <taxon>Plasmodium</taxon>
        <taxon>Plasmodium (Plasmodium)</taxon>
    </lineage>
</organism>
<evidence type="ECO:0000313" key="3">
    <source>
        <dbReference type="Proteomes" id="UP000078546"/>
    </source>
</evidence>
<protein>
    <submittedName>
        <fullName evidence="2">Uncharacterized protein</fullName>
    </submittedName>
</protein>
<reference evidence="3" key="1">
    <citation type="submission" date="2016-05" db="EMBL/GenBank/DDBJ databases">
        <authorList>
            <person name="Naeem Raeece"/>
        </authorList>
    </citation>
    <scope>NUCLEOTIDE SEQUENCE [LARGE SCALE GENOMIC DNA]</scope>
</reference>
<evidence type="ECO:0000256" key="1">
    <source>
        <dbReference type="SAM" id="MobiDB-lite"/>
    </source>
</evidence>
<name>A0A1A8X0G9_PLAOA</name>
<dbReference type="Proteomes" id="UP000078546">
    <property type="component" value="Unassembled WGS sequence"/>
</dbReference>
<gene>
    <name evidence="2" type="ORF">POVCU1_043440</name>
</gene>
<evidence type="ECO:0000313" key="2">
    <source>
        <dbReference type="EMBL" id="SBS98095.1"/>
    </source>
</evidence>
<accession>A0A1A8X0G9</accession>
<dbReference type="AlphaFoldDB" id="A0A1A8X0G9"/>
<feature type="region of interest" description="Disordered" evidence="1">
    <location>
        <begin position="1"/>
        <end position="35"/>
    </location>
</feature>
<dbReference type="EMBL" id="FLQV01000786">
    <property type="protein sequence ID" value="SBS98095.1"/>
    <property type="molecule type" value="Genomic_DNA"/>
</dbReference>
<sequence>RNMNMNGKKKEQSFTRSGVQRRGAQKAFCDAHKSHGHDERYGKLQFDDEYTHRQGIIC</sequence>